<dbReference type="GO" id="GO:0004751">
    <property type="term" value="F:ribose-5-phosphate isomerase activity"/>
    <property type="evidence" value="ECO:0007669"/>
    <property type="project" value="UniProtKB-EC"/>
</dbReference>
<dbReference type="KEGG" id="nse:NSE_0217"/>
<dbReference type="PANTHER" id="PTHR30345:SF0">
    <property type="entry name" value="DNA DAMAGE-REPAIR_TOLERATION PROTEIN DRT102"/>
    <property type="match status" value="1"/>
</dbReference>
<evidence type="ECO:0000256" key="4">
    <source>
        <dbReference type="PIRSR" id="PIRSR005384-2"/>
    </source>
</evidence>
<dbReference type="Proteomes" id="UP000001942">
    <property type="component" value="Chromosome"/>
</dbReference>
<keyword evidence="2 5" id="KW-0413">Isomerase</keyword>
<dbReference type="InterPro" id="IPR004785">
    <property type="entry name" value="RpiB"/>
</dbReference>
<evidence type="ECO:0000256" key="1">
    <source>
        <dbReference type="ARBA" id="ARBA00008754"/>
    </source>
</evidence>
<dbReference type="NCBIfam" id="NF004051">
    <property type="entry name" value="PRK05571.1"/>
    <property type="match status" value="1"/>
</dbReference>
<evidence type="ECO:0000256" key="2">
    <source>
        <dbReference type="ARBA" id="ARBA00023235"/>
    </source>
</evidence>
<feature type="active site" description="Proton acceptor" evidence="3">
    <location>
        <position position="67"/>
    </location>
</feature>
<evidence type="ECO:0000256" key="3">
    <source>
        <dbReference type="PIRSR" id="PIRSR005384-1"/>
    </source>
</evidence>
<gene>
    <name evidence="5" type="primary">rpiB</name>
    <name evidence="5" type="ordered locus">NSE_0217</name>
</gene>
<feature type="binding site" evidence="4">
    <location>
        <begin position="68"/>
        <end position="72"/>
    </location>
    <ligand>
        <name>D-ribulose 5-phosphate</name>
        <dbReference type="ChEBI" id="CHEBI:58121"/>
    </ligand>
</feature>
<dbReference type="InterPro" id="IPR036569">
    <property type="entry name" value="RpiB_LacA_LacB_sf"/>
</dbReference>
<dbReference type="Pfam" id="PF02502">
    <property type="entry name" value="LacAB_rpiB"/>
    <property type="match status" value="1"/>
</dbReference>
<dbReference type="NCBIfam" id="TIGR01120">
    <property type="entry name" value="rpiB"/>
    <property type="match status" value="1"/>
</dbReference>
<evidence type="ECO:0000313" key="6">
    <source>
        <dbReference type="Proteomes" id="UP000001942"/>
    </source>
</evidence>
<dbReference type="HOGENOM" id="CLU_091396_4_1_5"/>
<feature type="binding site" evidence="4">
    <location>
        <position position="135"/>
    </location>
    <ligand>
        <name>D-ribulose 5-phosphate</name>
        <dbReference type="ChEBI" id="CHEBI:58121"/>
    </ligand>
</feature>
<dbReference type="PANTHER" id="PTHR30345">
    <property type="entry name" value="RIBOSE-5-PHOSPHATE ISOMERASE B"/>
    <property type="match status" value="1"/>
</dbReference>
<dbReference type="SUPFAM" id="SSF89623">
    <property type="entry name" value="Ribose/Galactose isomerase RpiB/AlsB"/>
    <property type="match status" value="1"/>
</dbReference>
<sequence>MNVRVSIGADHAGFALKAVLIDFFRARGCLPVDRGAYCLDVSDYPDFAKSVSLDVSDGRVDFGILICGSGIGMSITANRYKKVRAALCYDVRAAKMAREHNDANVLCLAGRDLTVSRCLEIVEAFVSSKFSCEERHKKRIEKIDEGGGNSVF</sequence>
<keyword evidence="6" id="KW-1185">Reference proteome</keyword>
<dbReference type="STRING" id="222891.NSE_0217"/>
<dbReference type="PIRSF" id="PIRSF005384">
    <property type="entry name" value="RpiB_LacA_B"/>
    <property type="match status" value="1"/>
</dbReference>
<organism evidence="5 6">
    <name type="scientific">Ehrlichia sennetsu (strain ATCC VR-367 / Miyayama)</name>
    <name type="common">Neorickettsia sennetsu</name>
    <dbReference type="NCBI Taxonomy" id="222891"/>
    <lineage>
        <taxon>Bacteria</taxon>
        <taxon>Pseudomonadati</taxon>
        <taxon>Pseudomonadota</taxon>
        <taxon>Alphaproteobacteria</taxon>
        <taxon>Rickettsiales</taxon>
        <taxon>Anaplasmataceae</taxon>
        <taxon>Ehrlichia</taxon>
    </lineage>
</organism>
<dbReference type="InterPro" id="IPR003500">
    <property type="entry name" value="RpiB_LacA_LacB"/>
</dbReference>
<comment type="similarity">
    <text evidence="1">Belongs to the LacAB/RpiB family.</text>
</comment>
<feature type="binding site" evidence="4">
    <location>
        <position position="139"/>
    </location>
    <ligand>
        <name>D-ribulose 5-phosphate</name>
        <dbReference type="ChEBI" id="CHEBI:58121"/>
    </ligand>
</feature>
<feature type="active site" description="Proton donor" evidence="3">
    <location>
        <position position="100"/>
    </location>
</feature>
<dbReference type="GO" id="GO:0009052">
    <property type="term" value="P:pentose-phosphate shunt, non-oxidative branch"/>
    <property type="evidence" value="ECO:0007669"/>
    <property type="project" value="TreeGrafter"/>
</dbReference>
<dbReference type="EMBL" id="CP000237">
    <property type="protein sequence ID" value="ABD45922.1"/>
    <property type="molecule type" value="Genomic_DNA"/>
</dbReference>
<feature type="binding site" evidence="4">
    <location>
        <position position="111"/>
    </location>
    <ligand>
        <name>D-ribulose 5-phosphate</name>
        <dbReference type="ChEBI" id="CHEBI:58121"/>
    </ligand>
</feature>
<dbReference type="GO" id="GO:0019316">
    <property type="term" value="P:D-allose catabolic process"/>
    <property type="evidence" value="ECO:0007669"/>
    <property type="project" value="TreeGrafter"/>
</dbReference>
<dbReference type="NCBIfam" id="TIGR00689">
    <property type="entry name" value="rpiB_lacA_lacB"/>
    <property type="match status" value="1"/>
</dbReference>
<dbReference type="eggNOG" id="COG0698">
    <property type="taxonomic scope" value="Bacteria"/>
</dbReference>
<name>Q2GEI4_EHRS3</name>
<proteinExistence type="inferred from homology"/>
<protein>
    <submittedName>
        <fullName evidence="5">Ribose 5-phosphate isomerase B</fullName>
        <ecNumber evidence="5">5.3.1.6</ecNumber>
    </submittedName>
</protein>
<reference evidence="5 6" key="1">
    <citation type="journal article" date="2006" name="PLoS Genet.">
        <title>Comparative genomics of emerging human ehrlichiosis agents.</title>
        <authorList>
            <person name="Dunning Hotopp J.C."/>
            <person name="Lin M."/>
            <person name="Madupu R."/>
            <person name="Crabtree J."/>
            <person name="Angiuoli S.V."/>
            <person name="Eisen J.A."/>
            <person name="Seshadri R."/>
            <person name="Ren Q."/>
            <person name="Wu M."/>
            <person name="Utterback T.R."/>
            <person name="Smith S."/>
            <person name="Lewis M."/>
            <person name="Khouri H."/>
            <person name="Zhang C."/>
            <person name="Niu H."/>
            <person name="Lin Q."/>
            <person name="Ohashi N."/>
            <person name="Zhi N."/>
            <person name="Nelson W."/>
            <person name="Brinkac L.M."/>
            <person name="Dodson R.J."/>
            <person name="Rosovitz M.J."/>
            <person name="Sundaram J."/>
            <person name="Daugherty S.C."/>
            <person name="Davidsen T."/>
            <person name="Durkin A.S."/>
            <person name="Gwinn M."/>
            <person name="Haft D.H."/>
            <person name="Selengut J.D."/>
            <person name="Sullivan S.A."/>
            <person name="Zafar N."/>
            <person name="Zhou L."/>
            <person name="Benahmed F."/>
            <person name="Forberger H."/>
            <person name="Halpin R."/>
            <person name="Mulligan S."/>
            <person name="Robinson J."/>
            <person name="White O."/>
            <person name="Rikihisa Y."/>
            <person name="Tettelin H."/>
        </authorList>
    </citation>
    <scope>NUCLEOTIDE SEQUENCE [LARGE SCALE GENOMIC DNA]</scope>
    <source>
        <strain evidence="6">ATCC VR-367 / Miyayama</strain>
    </source>
</reference>
<dbReference type="EC" id="5.3.1.6" evidence="5"/>
<feature type="binding site" evidence="4">
    <location>
        <position position="101"/>
    </location>
    <ligand>
        <name>D-ribulose 5-phosphate</name>
        <dbReference type="ChEBI" id="CHEBI:58121"/>
    </ligand>
</feature>
<dbReference type="Gene3D" id="3.40.1400.10">
    <property type="entry name" value="Sugar-phosphate isomerase, RpiB/LacA/LacB"/>
    <property type="match status" value="1"/>
</dbReference>
<accession>Q2GEI4</accession>
<evidence type="ECO:0000313" key="5">
    <source>
        <dbReference type="EMBL" id="ABD45922.1"/>
    </source>
</evidence>
<feature type="binding site" evidence="4">
    <location>
        <begin position="10"/>
        <end position="11"/>
    </location>
    <ligand>
        <name>D-ribulose 5-phosphate</name>
        <dbReference type="ChEBI" id="CHEBI:58121"/>
    </ligand>
</feature>
<dbReference type="AlphaFoldDB" id="Q2GEI4"/>